<evidence type="ECO:0000313" key="2">
    <source>
        <dbReference type="EMBL" id="OAQ27207.1"/>
    </source>
</evidence>
<feature type="region of interest" description="Disordered" evidence="1">
    <location>
        <begin position="774"/>
        <end position="831"/>
    </location>
</feature>
<dbReference type="Proteomes" id="UP000078512">
    <property type="component" value="Unassembled WGS sequence"/>
</dbReference>
<protein>
    <submittedName>
        <fullName evidence="2">Uncharacterized protein</fullName>
    </submittedName>
</protein>
<sequence length="951" mass="104472">MTSSTPPSLVDTTTLSHTTTLSPSLQHLHATTPPTASLSSLPPECLEHILAYHRSDLTLLHALLLVNRTFFQLTVPLLYQSPFLLIKASDRDRLPYEKFKRQVKLLWLLLSSVHHLPWVRQELPPFSEEFPVLWNPALEEGQVLRLLGRSDDGDRSSAMSQESDSIGSDGTRRQDGKKKKKEGGGVSVRFLTVDYLNYYTHHNHSTISDALPTLFPSLICYHMDQWSSSKDMIRIRGTVERALLMHRPEGIVSLAVPITRVKAVQEAVAASVAEKESSGAGVVVMGGGTGTGLRRLRRIEFYDIRQEFSVEDVLTFLDSLRRPPSSPSASGTGAGAGAMLLTEIKIGGPSDYGLIGKRGLFTILQHLSSTLKVIDLTDWRGAVMDLDQIPTEAVEVLHLRLDRMLVESTGPKVVEGWLKRAKRLRDLQICIGPGHGGLFRWAVERRRKRESAALLRASRDVGGEKEREQEERDLVCRIDREERRGRSPSSGEDDTDDSTGGDDDDDDGDDENDDDEEPYLTTRGGSPTGMSWVEQSNRSNNVDEDGLRRLSLAGETPAVLWGLLGATTAFCDRLEFLAASSWKQPPCTPTETPSTPGQGPSQVAHGVGHEHEHSSHGHGSTPSPATPRLYWSAMMTRLVHLDLKGEIASVSFDMRSLAQAPLLQRLKLDTYKSDIEPALTRIPELLDSVSGTVCELELVGSWFVTDADLERMAVVLPRLRRLRLSHCKTRLEGGEAVGGEDDEDEREEREVVVKSIPSKLPDYLLAAMPMRQDITTSPSEPVSSRTRSHTSGHQPQHPLQDQSASISSSRAQKPSRSSSSPSSAVPAPSSKHLSARGLVHAVEQMTDLHYLHIGILISSKPPPFFATSSSSSSSSGVAMSPWDMLAAAADSGSGGKGKMETEDNDNWEEEGEGEDVLCLDEKSLLRAFGAQKGSESRAFPLEVEVQECRTF</sequence>
<proteinExistence type="predicted"/>
<feature type="compositionally biased region" description="Polar residues" evidence="1">
    <location>
        <begin position="774"/>
        <end position="802"/>
    </location>
</feature>
<feature type="compositionally biased region" description="Basic and acidic residues" evidence="1">
    <location>
        <begin position="457"/>
        <end position="485"/>
    </location>
</feature>
<feature type="compositionally biased region" description="Polar residues" evidence="1">
    <location>
        <begin position="157"/>
        <end position="168"/>
    </location>
</feature>
<evidence type="ECO:0000256" key="1">
    <source>
        <dbReference type="SAM" id="MobiDB-lite"/>
    </source>
</evidence>
<feature type="compositionally biased region" description="Acidic residues" evidence="1">
    <location>
        <begin position="902"/>
        <end position="914"/>
    </location>
</feature>
<feature type="region of interest" description="Disordered" evidence="1">
    <location>
        <begin position="457"/>
        <end position="540"/>
    </location>
</feature>
<evidence type="ECO:0000313" key="3">
    <source>
        <dbReference type="Proteomes" id="UP000078512"/>
    </source>
</evidence>
<feature type="region of interest" description="Disordered" evidence="1">
    <location>
        <begin position="149"/>
        <end position="183"/>
    </location>
</feature>
<feature type="region of interest" description="Disordered" evidence="1">
    <location>
        <begin position="583"/>
        <end position="625"/>
    </location>
</feature>
<gene>
    <name evidence="2" type="ORF">K457DRAFT_139766</name>
</gene>
<reference evidence="2 3" key="1">
    <citation type="submission" date="2016-05" db="EMBL/GenBank/DDBJ databases">
        <title>Genome sequencing reveals origins of a unique bacterial endosymbiosis in the earliest lineages of terrestrial Fungi.</title>
        <authorList>
            <consortium name="DOE Joint Genome Institute"/>
            <person name="Uehling J."/>
            <person name="Gryganskyi A."/>
            <person name="Hameed K."/>
            <person name="Tschaplinski T."/>
            <person name="Misztal P."/>
            <person name="Wu S."/>
            <person name="Desiro A."/>
            <person name="Vande Pol N."/>
            <person name="Du Z.-Y."/>
            <person name="Zienkiewicz A."/>
            <person name="Zienkiewicz K."/>
            <person name="Morin E."/>
            <person name="Tisserant E."/>
            <person name="Splivallo R."/>
            <person name="Hainaut M."/>
            <person name="Henrissat B."/>
            <person name="Ohm R."/>
            <person name="Kuo A."/>
            <person name="Yan J."/>
            <person name="Lipzen A."/>
            <person name="Nolan M."/>
            <person name="Labutti K."/>
            <person name="Barry K."/>
            <person name="Goldstein A."/>
            <person name="Labbe J."/>
            <person name="Schadt C."/>
            <person name="Tuskan G."/>
            <person name="Grigoriev I."/>
            <person name="Martin F."/>
            <person name="Vilgalys R."/>
            <person name="Bonito G."/>
        </authorList>
    </citation>
    <scope>NUCLEOTIDE SEQUENCE [LARGE SCALE GENOMIC DNA]</scope>
    <source>
        <strain evidence="2 3">AG-77</strain>
    </source>
</reference>
<dbReference type="EMBL" id="KV442059">
    <property type="protein sequence ID" value="OAQ27207.1"/>
    <property type="molecule type" value="Genomic_DNA"/>
</dbReference>
<feature type="region of interest" description="Disordered" evidence="1">
    <location>
        <begin position="733"/>
        <end position="753"/>
    </location>
</feature>
<name>A0A197JPM4_9FUNG</name>
<organism evidence="2 3">
    <name type="scientific">Linnemannia elongata AG-77</name>
    <dbReference type="NCBI Taxonomy" id="1314771"/>
    <lineage>
        <taxon>Eukaryota</taxon>
        <taxon>Fungi</taxon>
        <taxon>Fungi incertae sedis</taxon>
        <taxon>Mucoromycota</taxon>
        <taxon>Mortierellomycotina</taxon>
        <taxon>Mortierellomycetes</taxon>
        <taxon>Mortierellales</taxon>
        <taxon>Mortierellaceae</taxon>
        <taxon>Linnemannia</taxon>
    </lineage>
</organism>
<feature type="compositionally biased region" description="Polar residues" evidence="1">
    <location>
        <begin position="523"/>
        <end position="540"/>
    </location>
</feature>
<feature type="compositionally biased region" description="Acidic residues" evidence="1">
    <location>
        <begin position="491"/>
        <end position="518"/>
    </location>
</feature>
<dbReference type="AlphaFoldDB" id="A0A197JPM4"/>
<keyword evidence="3" id="KW-1185">Reference proteome</keyword>
<feature type="region of interest" description="Disordered" evidence="1">
    <location>
        <begin position="889"/>
        <end position="914"/>
    </location>
</feature>
<accession>A0A197JPM4</accession>
<feature type="compositionally biased region" description="Low complexity" evidence="1">
    <location>
        <begin position="803"/>
        <end position="830"/>
    </location>
</feature>
<dbReference type="OrthoDB" id="2349664at2759"/>
<feature type="compositionally biased region" description="Acidic residues" evidence="1">
    <location>
        <begin position="738"/>
        <end position="747"/>
    </location>
</feature>